<dbReference type="Proteomes" id="UP000305198">
    <property type="component" value="Unassembled WGS sequence"/>
</dbReference>
<protein>
    <submittedName>
        <fullName evidence="1">Uncharacterized protein</fullName>
    </submittedName>
</protein>
<dbReference type="AlphaFoldDB" id="A0A4U0YSA6"/>
<name>A0A4U0YSA6_9GAMM</name>
<evidence type="ECO:0000313" key="1">
    <source>
        <dbReference type="EMBL" id="TKA92651.1"/>
    </source>
</evidence>
<dbReference type="EMBL" id="SWAV01000001">
    <property type="protein sequence ID" value="TKA92651.1"/>
    <property type="molecule type" value="Genomic_DNA"/>
</dbReference>
<reference evidence="1 2" key="1">
    <citation type="submission" date="2019-04" db="EMBL/GenBank/DDBJ databases">
        <title>Crypto-aerobic microbial life in anoxic (sulfidic) marine sediments.</title>
        <authorList>
            <person name="Bhattacharya S."/>
            <person name="Roy C."/>
            <person name="Mondal N."/>
            <person name="Sarkar J."/>
            <person name="Mandal S."/>
            <person name="Rameez M.J."/>
            <person name="Ghosh W."/>
        </authorList>
    </citation>
    <scope>NUCLEOTIDE SEQUENCE [LARGE SCALE GENOMIC DNA]</scope>
    <source>
        <strain evidence="1 2">SBBB</strain>
    </source>
</reference>
<comment type="caution">
    <text evidence="1">The sequence shown here is derived from an EMBL/GenBank/DDBJ whole genome shotgun (WGS) entry which is preliminary data.</text>
</comment>
<sequence>MLDWDVKSSVLGFKSLSTGANHLDDEAQQWRRLDMQPLGCTNELSFRQPQDLSELEQLHTSPLYYLIRDAM</sequence>
<dbReference type="RefSeq" id="WP_136868449.1">
    <property type="nucleotide sequence ID" value="NZ_SWAV01000001.1"/>
</dbReference>
<gene>
    <name evidence="1" type="ORF">FA869_00200</name>
</gene>
<evidence type="ECO:0000313" key="2">
    <source>
        <dbReference type="Proteomes" id="UP000305198"/>
    </source>
</evidence>
<accession>A0A4U0YSA6</accession>
<proteinExistence type="predicted"/>
<organism evidence="1 2">
    <name type="scientific">Halopseudomonas bauzanensis</name>
    <dbReference type="NCBI Taxonomy" id="653930"/>
    <lineage>
        <taxon>Bacteria</taxon>
        <taxon>Pseudomonadati</taxon>
        <taxon>Pseudomonadota</taxon>
        <taxon>Gammaproteobacteria</taxon>
        <taxon>Pseudomonadales</taxon>
        <taxon>Pseudomonadaceae</taxon>
        <taxon>Halopseudomonas</taxon>
    </lineage>
</organism>